<evidence type="ECO:0000256" key="1">
    <source>
        <dbReference type="ARBA" id="ARBA00004651"/>
    </source>
</evidence>
<evidence type="ECO:0000256" key="2">
    <source>
        <dbReference type="ARBA" id="ARBA00022475"/>
    </source>
</evidence>
<feature type="compositionally biased region" description="Polar residues" evidence="8">
    <location>
        <begin position="416"/>
        <end position="428"/>
    </location>
</feature>
<evidence type="ECO:0000256" key="7">
    <source>
        <dbReference type="ARBA" id="ARBA00023180"/>
    </source>
</evidence>
<keyword evidence="11" id="KW-1185">Reference proteome</keyword>
<gene>
    <name evidence="10" type="ORF">Fcan01_05349</name>
</gene>
<organism evidence="10 11">
    <name type="scientific">Folsomia candida</name>
    <name type="common">Springtail</name>
    <dbReference type="NCBI Taxonomy" id="158441"/>
    <lineage>
        <taxon>Eukaryota</taxon>
        <taxon>Metazoa</taxon>
        <taxon>Ecdysozoa</taxon>
        <taxon>Arthropoda</taxon>
        <taxon>Hexapoda</taxon>
        <taxon>Collembola</taxon>
        <taxon>Entomobryomorpha</taxon>
        <taxon>Isotomoidea</taxon>
        <taxon>Isotomidae</taxon>
        <taxon>Proisotominae</taxon>
        <taxon>Folsomia</taxon>
    </lineage>
</organism>
<proteinExistence type="predicted"/>
<reference evidence="10 11" key="1">
    <citation type="submission" date="2015-12" db="EMBL/GenBank/DDBJ databases">
        <title>The genome of Folsomia candida.</title>
        <authorList>
            <person name="Faddeeva A."/>
            <person name="Derks M.F."/>
            <person name="Anvar Y."/>
            <person name="Smit S."/>
            <person name="Van Straalen N."/>
            <person name="Roelofs D."/>
        </authorList>
    </citation>
    <scope>NUCLEOTIDE SEQUENCE [LARGE SCALE GENOMIC DNA]</scope>
    <source>
        <strain evidence="10 11">VU population</strain>
        <tissue evidence="10">Whole body</tissue>
    </source>
</reference>
<dbReference type="SUPFAM" id="SSF53850">
    <property type="entry name" value="Periplasmic binding protein-like II"/>
    <property type="match status" value="1"/>
</dbReference>
<dbReference type="InterPro" id="IPR052192">
    <property type="entry name" value="Insect_Ionotropic_Sensory_Rcpt"/>
</dbReference>
<dbReference type="OMA" id="WACIFAM"/>
<dbReference type="PANTHER" id="PTHR42643">
    <property type="entry name" value="IONOTROPIC RECEPTOR 20A-RELATED"/>
    <property type="match status" value="1"/>
</dbReference>
<dbReference type="OrthoDB" id="8195814at2759"/>
<evidence type="ECO:0000256" key="3">
    <source>
        <dbReference type="ARBA" id="ARBA00022692"/>
    </source>
</evidence>
<evidence type="ECO:0000256" key="5">
    <source>
        <dbReference type="ARBA" id="ARBA00023136"/>
    </source>
</evidence>
<evidence type="ECO:0000313" key="11">
    <source>
        <dbReference type="Proteomes" id="UP000198287"/>
    </source>
</evidence>
<comment type="caution">
    <text evidence="10">The sequence shown here is derived from an EMBL/GenBank/DDBJ whole genome shotgun (WGS) entry which is preliminary data.</text>
</comment>
<keyword evidence="4 9" id="KW-1133">Transmembrane helix</keyword>
<keyword evidence="3 9" id="KW-0812">Transmembrane</keyword>
<protein>
    <submittedName>
        <fullName evidence="10">Uncharacterized protein</fullName>
    </submittedName>
</protein>
<evidence type="ECO:0000313" key="10">
    <source>
        <dbReference type="EMBL" id="OXA59201.1"/>
    </source>
</evidence>
<dbReference type="Gene3D" id="3.40.190.10">
    <property type="entry name" value="Periplasmic binding protein-like II"/>
    <property type="match status" value="1"/>
</dbReference>
<feature type="transmembrane region" description="Helical" evidence="9">
    <location>
        <begin position="194"/>
        <end position="214"/>
    </location>
</feature>
<keyword evidence="6" id="KW-0675">Receptor</keyword>
<evidence type="ECO:0000256" key="4">
    <source>
        <dbReference type="ARBA" id="ARBA00022989"/>
    </source>
</evidence>
<dbReference type="Proteomes" id="UP000198287">
    <property type="component" value="Unassembled WGS sequence"/>
</dbReference>
<dbReference type="AlphaFoldDB" id="A0A226EQW0"/>
<accession>A0A226EQW0</accession>
<dbReference type="Gene3D" id="1.10.287.70">
    <property type="match status" value="1"/>
</dbReference>
<keyword evidence="7" id="KW-0325">Glycoprotein</keyword>
<name>A0A226EQW0_FOLCA</name>
<evidence type="ECO:0000256" key="6">
    <source>
        <dbReference type="ARBA" id="ARBA00023170"/>
    </source>
</evidence>
<feature type="transmembrane region" description="Helical" evidence="9">
    <location>
        <begin position="139"/>
        <end position="159"/>
    </location>
</feature>
<evidence type="ECO:0000256" key="8">
    <source>
        <dbReference type="SAM" id="MobiDB-lite"/>
    </source>
</evidence>
<dbReference type="GO" id="GO:0005886">
    <property type="term" value="C:plasma membrane"/>
    <property type="evidence" value="ECO:0007669"/>
    <property type="project" value="UniProtKB-SubCell"/>
</dbReference>
<comment type="subcellular location">
    <subcellularLocation>
        <location evidence="1">Cell membrane</location>
        <topology evidence="1">Multi-pass membrane protein</topology>
    </subcellularLocation>
</comment>
<feature type="compositionally biased region" description="Basic and acidic residues" evidence="8">
    <location>
        <begin position="431"/>
        <end position="446"/>
    </location>
</feature>
<dbReference type="PANTHER" id="PTHR42643:SF39">
    <property type="entry name" value="IONOTROPIC RECEPTOR 56A-RELATED"/>
    <property type="match status" value="1"/>
</dbReference>
<dbReference type="EMBL" id="LNIX01000002">
    <property type="protein sequence ID" value="OXA59201.1"/>
    <property type="molecule type" value="Genomic_DNA"/>
</dbReference>
<keyword evidence="5 9" id="KW-0472">Membrane</keyword>
<sequence length="465" mass="53075">MQVVALDPYPAPGHSKQSFVARWKGSEYTSVVRPIFQEKIDNLRGNKLIACVFEFPPLVIKTEIAPGNYTYTGQEVRIFQEFATLLNFTYDFIEPPNGTKWGIDAVDVTNPYDQDQGCFAVPRPEALQNWVGLILPFSWQVWACIFAMAFVAGPIFAGITRPLRIDKSLTVGRGIFYAMGSLVSAQKAPQAKSHSLRTFIVVWLIFCWLAFILYREVLKTFTNTTERKKTDTKSEKSDQKMFDRFVEVTNITEALNRVALDGDFAVLDSGKYLQYASKSMFFDGYSSAIHVMKECPTRFNVGFAVPIGSPFLDRINKLISRFQSSGLIDKWLQDIYHMAALKIPNKERKRKRDRALSLDNMKLCYIIFFCGHFSAFLSLCVEKCITEYQARKGLLLRFARKISIISSQAMTPSFLITDTQPGEKNSLSEIDIQKEKHKEKLDKITRLEPPPDPDAIMPYEDEQEE</sequence>
<feature type="region of interest" description="Disordered" evidence="8">
    <location>
        <begin position="416"/>
        <end position="465"/>
    </location>
</feature>
<keyword evidence="2" id="KW-1003">Cell membrane</keyword>
<evidence type="ECO:0000256" key="9">
    <source>
        <dbReference type="SAM" id="Phobius"/>
    </source>
</evidence>